<accession>A0A2X1BB52</accession>
<proteinExistence type="predicted"/>
<evidence type="ECO:0008006" key="3">
    <source>
        <dbReference type="Google" id="ProtNLM"/>
    </source>
</evidence>
<evidence type="ECO:0000313" key="1">
    <source>
        <dbReference type="EMBL" id="SPU38981.1"/>
    </source>
</evidence>
<gene>
    <name evidence="1" type="ORF">NCTC7582_04955</name>
</gene>
<dbReference type="PROSITE" id="PS51257">
    <property type="entry name" value="PROKAR_LIPOPROTEIN"/>
    <property type="match status" value="1"/>
</dbReference>
<name>A0A2X1BB52_9BACI</name>
<protein>
    <recommendedName>
        <fullName evidence="3">Lipoprotein</fullName>
    </recommendedName>
</protein>
<reference evidence="1 2" key="1">
    <citation type="submission" date="2018-06" db="EMBL/GenBank/DDBJ databases">
        <authorList>
            <consortium name="Pathogen Informatics"/>
            <person name="Doyle S."/>
        </authorList>
    </citation>
    <scope>NUCLEOTIDE SEQUENCE [LARGE SCALE GENOMIC DNA]</scope>
    <source>
        <strain evidence="1 2">NCTC7582</strain>
    </source>
</reference>
<organism evidence="1 2">
    <name type="scientific">Lysinibacillus capsici</name>
    <dbReference type="NCBI Taxonomy" id="2115968"/>
    <lineage>
        <taxon>Bacteria</taxon>
        <taxon>Bacillati</taxon>
        <taxon>Bacillota</taxon>
        <taxon>Bacilli</taxon>
        <taxon>Bacillales</taxon>
        <taxon>Bacillaceae</taxon>
        <taxon>Lysinibacillus</taxon>
    </lineage>
</organism>
<dbReference type="AlphaFoldDB" id="A0A2X1BB52"/>
<evidence type="ECO:0000313" key="2">
    <source>
        <dbReference type="Proteomes" id="UP000251431"/>
    </source>
</evidence>
<dbReference type="RefSeq" id="WP_233436401.1">
    <property type="nucleotide sequence ID" value="NZ_CP134502.1"/>
</dbReference>
<sequence>MLKRYLVTSIVVGAIFLTGCEKDDKAASPLSTSVDKQIIAMESVMAPVPLVLTLPQKEYYYKEYSAIVNKLNEEYGTGFKLDPITTFSANYWLELKDFEDMLKGRIDTSYVVVDNKEVFSPVKVPKFVELHMGAHRTIIRVDGSFDTQLSMDIPGGRQLFSVMHSLSSKIEQGKGYWTQTGYDPSIKDHGSAYNIAIGGYYSYNGVSSPHIIEIEYYCNIHGGIT</sequence>
<dbReference type="Proteomes" id="UP000251431">
    <property type="component" value="Unassembled WGS sequence"/>
</dbReference>
<dbReference type="EMBL" id="UAQE01000004">
    <property type="protein sequence ID" value="SPU38981.1"/>
    <property type="molecule type" value="Genomic_DNA"/>
</dbReference>